<comment type="pathway">
    <text evidence="2">Glycolipid biosynthesis; glycosylphosphatidylinositol-anchor biosynthesis.</text>
</comment>
<reference evidence="11 12" key="1">
    <citation type="journal article" date="2014" name="Appl. Environ. Microbiol.">
        <title>Profile of Secreted Hydrolases, Associated Proteins, and SlpA in Thermoanaerobacterium saccharolyticum during the Degradation of Hemicellulose.</title>
        <authorList>
            <person name="Currie D.H."/>
            <person name="Guss A.M."/>
            <person name="Herring C.D."/>
            <person name="Giannone R.J."/>
            <person name="Johnson C.M."/>
            <person name="Lankford P.K."/>
            <person name="Brown S.D."/>
            <person name="Hettich R.L."/>
            <person name="Lynd L.R."/>
        </authorList>
    </citation>
    <scope>NUCLEOTIDE SEQUENCE [LARGE SCALE GENOMIC DNA]</scope>
    <source>
        <strain evidence="12">DSM 8691 / JW/SL-YS485</strain>
    </source>
</reference>
<dbReference type="GO" id="GO:0000009">
    <property type="term" value="F:alpha-1,6-mannosyltransferase activity"/>
    <property type="evidence" value="ECO:0007669"/>
    <property type="project" value="InterPro"/>
</dbReference>
<dbReference type="EMBL" id="CP003184">
    <property type="protein sequence ID" value="AFK87392.1"/>
    <property type="molecule type" value="Genomic_DNA"/>
</dbReference>
<evidence type="ECO:0000256" key="3">
    <source>
        <dbReference type="ARBA" id="ARBA00022502"/>
    </source>
</evidence>
<dbReference type="UniPathway" id="UPA00196"/>
<keyword evidence="5" id="KW-0808">Transferase</keyword>
<dbReference type="PANTHER" id="PTHR12468">
    <property type="entry name" value="GPI MANNOSYLTRANSFERASE 2"/>
    <property type="match status" value="1"/>
</dbReference>
<evidence type="ECO:0000313" key="12">
    <source>
        <dbReference type="Proteomes" id="UP000006178"/>
    </source>
</evidence>
<dbReference type="GO" id="GO:0016020">
    <property type="term" value="C:membrane"/>
    <property type="evidence" value="ECO:0007669"/>
    <property type="project" value="GOC"/>
</dbReference>
<accession>I3VXZ7</accession>
<keyword evidence="3" id="KW-0337">GPI-anchor biosynthesis</keyword>
<sequence>MIYIYINKLKNLSWIAVIWLISRIVLVFIGWVANLRIPGGKPSQPWPMSKAPLIFTMWDRYDSQWYLAIAKYGYNIPYKSHYSPQAFFPLYPALISFIHKLIHIPYIISGIFISNLFFIFSLFFLYDLVENHFDSKIAKLTIIFTFLFPTSFFFSAIYTESLFFFGTILAFWAADKELWWIASLGSSIAVLTRNLGITLFIPLSWIAIEKYGKKAWKILFHLFLIPFTFSLWAIYLWHSTGDPLRFIHAESGWGRFLSPPWMGIITAFKNILTPIPSAKFPSGKYISAWNIQFSHVYSTIDVTAAILGIILPLIGKKYGQPWPWIIFTLIGVIIPISAPTLYSMTPLASMTRYILVLFPLMISLAQLSKKYPNLGIALLISLPMIQGLFFILFTTWNWIA</sequence>
<keyword evidence="4" id="KW-0328">Glycosyltransferase</keyword>
<dbReference type="eggNOG" id="COG5542">
    <property type="taxonomic scope" value="Bacteria"/>
</dbReference>
<dbReference type="RefSeq" id="WP_014759228.1">
    <property type="nucleotide sequence ID" value="NC_017992.1"/>
</dbReference>
<dbReference type="GO" id="GO:0004376">
    <property type="term" value="F:GPI mannosyltransferase activity"/>
    <property type="evidence" value="ECO:0007669"/>
    <property type="project" value="InterPro"/>
</dbReference>
<feature type="transmembrane region" description="Helical" evidence="10">
    <location>
        <begin position="374"/>
        <end position="399"/>
    </location>
</feature>
<comment type="subcellular location">
    <subcellularLocation>
        <location evidence="1">Endoplasmic reticulum membrane</location>
        <topology evidence="1">Multi-pass membrane protein</topology>
    </subcellularLocation>
</comment>
<keyword evidence="9 10" id="KW-0472">Membrane</keyword>
<gene>
    <name evidence="11" type="ordered locus">Tsac_2390</name>
</gene>
<dbReference type="PATRIC" id="fig|1094508.3.peg.2423"/>
<dbReference type="GO" id="GO:0006506">
    <property type="term" value="P:GPI anchor biosynthetic process"/>
    <property type="evidence" value="ECO:0007669"/>
    <property type="project" value="UniProtKB-UniPathway"/>
</dbReference>
<dbReference type="AlphaFoldDB" id="I3VXZ7"/>
<dbReference type="KEGG" id="tsh:Tsac_2390"/>
<keyword evidence="8 10" id="KW-1133">Transmembrane helix</keyword>
<keyword evidence="6 10" id="KW-0812">Transmembrane</keyword>
<dbReference type="InterPro" id="IPR007315">
    <property type="entry name" value="PIG-V/Gpi18"/>
</dbReference>
<evidence type="ECO:0000313" key="11">
    <source>
        <dbReference type="EMBL" id="AFK87392.1"/>
    </source>
</evidence>
<keyword evidence="12" id="KW-1185">Reference proteome</keyword>
<evidence type="ECO:0000256" key="8">
    <source>
        <dbReference type="ARBA" id="ARBA00022989"/>
    </source>
</evidence>
<evidence type="ECO:0000256" key="1">
    <source>
        <dbReference type="ARBA" id="ARBA00004477"/>
    </source>
</evidence>
<organism evidence="11 12">
    <name type="scientific">Thermoanaerobacterium saccharolyticum (strain DSM 8691 / JW/SL-YS485)</name>
    <dbReference type="NCBI Taxonomy" id="1094508"/>
    <lineage>
        <taxon>Bacteria</taxon>
        <taxon>Bacillati</taxon>
        <taxon>Bacillota</taxon>
        <taxon>Clostridia</taxon>
        <taxon>Thermoanaerobacterales</taxon>
        <taxon>Thermoanaerobacteraceae</taxon>
        <taxon>Thermoanaerobacterium</taxon>
    </lineage>
</organism>
<evidence type="ECO:0000256" key="10">
    <source>
        <dbReference type="SAM" id="Phobius"/>
    </source>
</evidence>
<evidence type="ECO:0000256" key="5">
    <source>
        <dbReference type="ARBA" id="ARBA00022679"/>
    </source>
</evidence>
<dbReference type="BioCyc" id="TSAC1094508:GLMA-2422-MONOMER"/>
<evidence type="ECO:0000256" key="6">
    <source>
        <dbReference type="ARBA" id="ARBA00022692"/>
    </source>
</evidence>
<feature type="transmembrane region" description="Helical" evidence="10">
    <location>
        <begin position="296"/>
        <end position="315"/>
    </location>
</feature>
<evidence type="ECO:0000256" key="9">
    <source>
        <dbReference type="ARBA" id="ARBA00023136"/>
    </source>
</evidence>
<dbReference type="Proteomes" id="UP000006178">
    <property type="component" value="Chromosome"/>
</dbReference>
<dbReference type="GO" id="GO:0031501">
    <property type="term" value="C:mannosyltransferase complex"/>
    <property type="evidence" value="ECO:0007669"/>
    <property type="project" value="TreeGrafter"/>
</dbReference>
<feature type="transmembrane region" description="Helical" evidence="10">
    <location>
        <begin position="104"/>
        <end position="125"/>
    </location>
</feature>
<feature type="transmembrane region" description="Helical" evidence="10">
    <location>
        <begin position="12"/>
        <end position="33"/>
    </location>
</feature>
<evidence type="ECO:0008006" key="13">
    <source>
        <dbReference type="Google" id="ProtNLM"/>
    </source>
</evidence>
<feature type="transmembrane region" description="Helical" evidence="10">
    <location>
        <begin position="322"/>
        <end position="344"/>
    </location>
</feature>
<evidence type="ECO:0000256" key="4">
    <source>
        <dbReference type="ARBA" id="ARBA00022676"/>
    </source>
</evidence>
<feature type="transmembrane region" description="Helical" evidence="10">
    <location>
        <begin position="178"/>
        <end position="206"/>
    </location>
</feature>
<proteinExistence type="predicted"/>
<dbReference type="Pfam" id="PF04188">
    <property type="entry name" value="Mannosyl_trans2"/>
    <property type="match status" value="1"/>
</dbReference>
<evidence type="ECO:0000256" key="2">
    <source>
        <dbReference type="ARBA" id="ARBA00004687"/>
    </source>
</evidence>
<evidence type="ECO:0000256" key="7">
    <source>
        <dbReference type="ARBA" id="ARBA00022824"/>
    </source>
</evidence>
<dbReference type="PANTHER" id="PTHR12468:SF2">
    <property type="entry name" value="GPI MANNOSYLTRANSFERASE 2"/>
    <property type="match status" value="1"/>
</dbReference>
<protein>
    <recommendedName>
        <fullName evidence="13">Integral membrane protein</fullName>
    </recommendedName>
</protein>
<feature type="transmembrane region" description="Helical" evidence="10">
    <location>
        <begin position="350"/>
        <end position="367"/>
    </location>
</feature>
<keyword evidence="7" id="KW-0256">Endoplasmic reticulum</keyword>
<feature type="transmembrane region" description="Helical" evidence="10">
    <location>
        <begin position="218"/>
        <end position="237"/>
    </location>
</feature>
<name>I3VXZ7_THESW</name>